<dbReference type="GO" id="GO:0006979">
    <property type="term" value="P:response to oxidative stress"/>
    <property type="evidence" value="ECO:0007669"/>
    <property type="project" value="InterPro"/>
</dbReference>
<dbReference type="RefSeq" id="WP_061332030.1">
    <property type="nucleotide sequence ID" value="NZ_LOCO01000008.1"/>
</dbReference>
<evidence type="ECO:0000256" key="12">
    <source>
        <dbReference type="ARBA" id="ARBA00023098"/>
    </source>
</evidence>
<evidence type="ECO:0000256" key="9">
    <source>
        <dbReference type="ARBA" id="ARBA00022964"/>
    </source>
</evidence>
<dbReference type="InterPro" id="IPR050783">
    <property type="entry name" value="Oxylipin_biosynth_metab"/>
</dbReference>
<keyword evidence="3 14" id="KW-0575">Peroxidase</keyword>
<dbReference type="GO" id="GO:0020037">
    <property type="term" value="F:heme binding"/>
    <property type="evidence" value="ECO:0007669"/>
    <property type="project" value="InterPro"/>
</dbReference>
<comment type="cofactor">
    <cofactor evidence="1">
        <name>Ca(2+)</name>
        <dbReference type="ChEBI" id="CHEBI:29108"/>
    </cofactor>
</comment>
<accession>A0A137SC78</accession>
<keyword evidence="5" id="KW-0479">Metal-binding</keyword>
<dbReference type="GO" id="GO:0004096">
    <property type="term" value="F:catalase activity"/>
    <property type="evidence" value="ECO:0007669"/>
    <property type="project" value="UniProtKB-EC"/>
</dbReference>
<dbReference type="GO" id="GO:0005737">
    <property type="term" value="C:cytoplasm"/>
    <property type="evidence" value="ECO:0007669"/>
    <property type="project" value="TreeGrafter"/>
</dbReference>
<dbReference type="InterPro" id="IPR019791">
    <property type="entry name" value="Haem_peroxidase_animal"/>
</dbReference>
<dbReference type="GO" id="GO:0046872">
    <property type="term" value="F:metal ion binding"/>
    <property type="evidence" value="ECO:0007669"/>
    <property type="project" value="UniProtKB-KW"/>
</dbReference>
<keyword evidence="4" id="KW-0349">Heme</keyword>
<evidence type="ECO:0000313" key="15">
    <source>
        <dbReference type="Proteomes" id="UP000070282"/>
    </source>
</evidence>
<dbReference type="GO" id="GO:0006952">
    <property type="term" value="P:defense response"/>
    <property type="evidence" value="ECO:0007669"/>
    <property type="project" value="UniProtKB-KW"/>
</dbReference>
<keyword evidence="7" id="KW-0611">Plant defense</keyword>
<dbReference type="GO" id="GO:0031408">
    <property type="term" value="P:oxylipin biosynthetic process"/>
    <property type="evidence" value="ECO:0007669"/>
    <property type="project" value="UniProtKB-KW"/>
</dbReference>
<keyword evidence="15" id="KW-1185">Reference proteome</keyword>
<dbReference type="Pfam" id="PF03098">
    <property type="entry name" value="An_peroxidase"/>
    <property type="match status" value="1"/>
</dbReference>
<name>A0A137SC78_9GAMM</name>
<keyword evidence="12" id="KW-0443">Lipid metabolism</keyword>
<dbReference type="InterPro" id="IPR010255">
    <property type="entry name" value="Haem_peroxidase_sf"/>
</dbReference>
<evidence type="ECO:0000313" key="14">
    <source>
        <dbReference type="EMBL" id="KXO10039.1"/>
    </source>
</evidence>
<organism evidence="14 15">
    <name type="scientific">Marinobacter excellens LAMA 842</name>
    <dbReference type="NCBI Taxonomy" id="1306954"/>
    <lineage>
        <taxon>Bacteria</taxon>
        <taxon>Pseudomonadati</taxon>
        <taxon>Pseudomonadota</taxon>
        <taxon>Gammaproteobacteria</taxon>
        <taxon>Pseudomonadales</taxon>
        <taxon>Marinobacteraceae</taxon>
        <taxon>Marinobacter</taxon>
    </lineage>
</organism>
<keyword evidence="8" id="KW-0276">Fatty acid metabolism</keyword>
<keyword evidence="9" id="KW-0223">Dioxygenase</keyword>
<evidence type="ECO:0000256" key="6">
    <source>
        <dbReference type="ARBA" id="ARBA00022767"/>
    </source>
</evidence>
<dbReference type="InterPro" id="IPR037120">
    <property type="entry name" value="Haem_peroxidase_sf_animal"/>
</dbReference>
<dbReference type="PANTHER" id="PTHR11903">
    <property type="entry name" value="PROSTAGLANDIN G/H SYNTHASE"/>
    <property type="match status" value="1"/>
</dbReference>
<dbReference type="Proteomes" id="UP000070282">
    <property type="component" value="Unassembled WGS sequence"/>
</dbReference>
<evidence type="ECO:0000256" key="1">
    <source>
        <dbReference type="ARBA" id="ARBA00001913"/>
    </source>
</evidence>
<proteinExistence type="predicted"/>
<protein>
    <submittedName>
        <fullName evidence="14">Catalase</fullName>
        <ecNumber evidence="14">1.11.1.6</ecNumber>
    </submittedName>
</protein>
<keyword evidence="11" id="KW-0408">Iron</keyword>
<gene>
    <name evidence="14" type="ORF">J122_1992</name>
</gene>
<reference evidence="15" key="1">
    <citation type="submission" date="2015-12" db="EMBL/GenBank/DDBJ databases">
        <authorList>
            <person name="Lima A."/>
            <person name="Farahani Zayas N."/>
            <person name="Castro Da Silva M.A."/>
            <person name="Cabral A."/>
            <person name="Pessatti M.L."/>
        </authorList>
    </citation>
    <scope>NUCLEOTIDE SEQUENCE [LARGE SCALE GENOMIC DNA]</scope>
    <source>
        <strain evidence="15">LAMA 842</strain>
    </source>
</reference>
<dbReference type="GO" id="GO:0016702">
    <property type="term" value="F:oxidoreductase activity, acting on single donors with incorporation of molecular oxygen, incorporation of two atoms of oxygen"/>
    <property type="evidence" value="ECO:0007669"/>
    <property type="project" value="TreeGrafter"/>
</dbReference>
<evidence type="ECO:0000256" key="7">
    <source>
        <dbReference type="ARBA" id="ARBA00022821"/>
    </source>
</evidence>
<dbReference type="EC" id="1.11.1.6" evidence="14"/>
<evidence type="ECO:0000256" key="8">
    <source>
        <dbReference type="ARBA" id="ARBA00022832"/>
    </source>
</evidence>
<dbReference type="GO" id="GO:0004666">
    <property type="term" value="F:prostaglandin-endoperoxide synthase activity"/>
    <property type="evidence" value="ECO:0007669"/>
    <property type="project" value="TreeGrafter"/>
</dbReference>
<evidence type="ECO:0000256" key="2">
    <source>
        <dbReference type="ARBA" id="ARBA00022516"/>
    </source>
</evidence>
<dbReference type="Gene3D" id="1.10.640.10">
    <property type="entry name" value="Haem peroxidase domain superfamily, animal type"/>
    <property type="match status" value="1"/>
</dbReference>
<evidence type="ECO:0000256" key="4">
    <source>
        <dbReference type="ARBA" id="ARBA00022617"/>
    </source>
</evidence>
<keyword evidence="6" id="KW-0925">Oxylipin biosynthesis</keyword>
<dbReference type="EMBL" id="LOCO01000008">
    <property type="protein sequence ID" value="KXO10039.1"/>
    <property type="molecule type" value="Genomic_DNA"/>
</dbReference>
<keyword evidence="10 14" id="KW-0560">Oxidoreductase</keyword>
<evidence type="ECO:0000256" key="3">
    <source>
        <dbReference type="ARBA" id="ARBA00022559"/>
    </source>
</evidence>
<comment type="caution">
    <text evidence="14">The sequence shown here is derived from an EMBL/GenBank/DDBJ whole genome shotgun (WGS) entry which is preliminary data.</text>
</comment>
<evidence type="ECO:0000256" key="13">
    <source>
        <dbReference type="ARBA" id="ARBA00023160"/>
    </source>
</evidence>
<keyword evidence="2" id="KW-0444">Lipid biosynthesis</keyword>
<dbReference type="PATRIC" id="fig|1306954.6.peg.3969"/>
<dbReference type="AlphaFoldDB" id="A0A137SC78"/>
<evidence type="ECO:0000256" key="10">
    <source>
        <dbReference type="ARBA" id="ARBA00023002"/>
    </source>
</evidence>
<dbReference type="InterPro" id="IPR034815">
    <property type="entry name" value="A_dioxygenase"/>
</dbReference>
<dbReference type="CDD" id="cd09818">
    <property type="entry name" value="PIOX_like"/>
    <property type="match status" value="1"/>
</dbReference>
<keyword evidence="13" id="KW-0275">Fatty acid biosynthesis</keyword>
<dbReference type="PROSITE" id="PS50292">
    <property type="entry name" value="PEROXIDASE_3"/>
    <property type="match status" value="1"/>
</dbReference>
<dbReference type="PANTHER" id="PTHR11903:SF11">
    <property type="entry name" value="ALPHA-DIOXYGENASE 1"/>
    <property type="match status" value="1"/>
</dbReference>
<dbReference type="SUPFAM" id="SSF48113">
    <property type="entry name" value="Heme-dependent peroxidases"/>
    <property type="match status" value="1"/>
</dbReference>
<evidence type="ECO:0000256" key="11">
    <source>
        <dbReference type="ARBA" id="ARBA00023004"/>
    </source>
</evidence>
<evidence type="ECO:0000256" key="5">
    <source>
        <dbReference type="ARBA" id="ARBA00022723"/>
    </source>
</evidence>
<dbReference type="GO" id="GO:0006633">
    <property type="term" value="P:fatty acid biosynthetic process"/>
    <property type="evidence" value="ECO:0007669"/>
    <property type="project" value="UniProtKB-KW"/>
</dbReference>
<sequence length="919" mass="102837">MAITPWVTWPALTKFGSLGIVAGLLTLGIERTELLNNNMFDVEDWDRYNAEITCDERSLTARTEDGTCNILSNPAEGSAHTRFGRNVDLALTYAETENDTLLTPNPRDVSNSLMARDGDMQPATIVNFIAASWIQFMVHDWFDHGPRATDNPILFPLPSGDPLGSGTMSVQRTQPDASRTAADAGTPQTYQNINTHWWDGSQIYGSDKATNDEIRAFVDGKLKVNADGSLPTEFFSGKPVTGFSENWWVGLSMLHRLFTLEHNAIAERLKQQYPNASDQWLYDRARLVNAALMAKIHTVEWTPAILDNPILERAMYANWWGIGGDRENREFFQKALDDLSNNVQGIANLFRLLGIDSDLANMEPGVIDHALGGLVGSRAPNNYDVPYTLTEEFVSVYRMHPLMRDDIEVYDLGSNVISQRIPIPDTRDGDAENVLDSVGADRLWYSFGITHPGALVLKNYPDFLRNLSLPIVGDIDLATIDIVRDRERGVPRYNEFRRAIGLKPITRFEDLTSDPEILSELKRLYNNDIEMIDTLVGSLAEETRPDGFGFGETSFQIFILNASRRLMTDRFFTTDYTAEVYTQEGIDWVENNTMVDVLKRHHPALSTSLAGMDNAFKPWGLNMPAEYESWTAEQKQMHLWVNGATRTEYKDGELPAQQDVNIGGLIGSILWDKVRRDSDVAPPGYEKPIHPQAVMGRVEFNATGNHGYTGLFQGADHGLMRLSITGDPEARGFAPGLALKLFVDGQPSENISALYTLSGQDDNYNFFANELSNYVSPELNDSLGSTILFSTVSTKPTLVMADAMAKVSQNGDRVSNPKVPTQVYFVPNPQLTQDFPTEAHDFRDSLMTLPEGTKVYDVYATDRSIRTSIFPSLNRRYANERRNSAVKVGEVTLTSPMIASQFGDSGVFFKHQRYEDRNK</sequence>